<keyword evidence="2" id="KW-0186">Copper</keyword>
<feature type="region of interest" description="Disordered" evidence="3">
    <location>
        <begin position="185"/>
        <end position="251"/>
    </location>
</feature>
<dbReference type="RefSeq" id="WP_380825466.1">
    <property type="nucleotide sequence ID" value="NZ_JBHTCG010000004.1"/>
</dbReference>
<keyword evidence="1" id="KW-0732">Signal</keyword>
<dbReference type="SUPFAM" id="SSF81296">
    <property type="entry name" value="E set domains"/>
    <property type="match status" value="1"/>
</dbReference>
<name>A0ABW2NYL2_9ACTN</name>
<dbReference type="EMBL" id="JBHTCG010000004">
    <property type="protein sequence ID" value="MFC7382269.1"/>
    <property type="molecule type" value="Genomic_DNA"/>
</dbReference>
<dbReference type="InterPro" id="IPR014755">
    <property type="entry name" value="Cu-Rt/internalin_Ig-like"/>
</dbReference>
<feature type="compositionally biased region" description="Low complexity" evidence="3">
    <location>
        <begin position="301"/>
        <end position="325"/>
    </location>
</feature>
<dbReference type="InterPro" id="IPR007348">
    <property type="entry name" value="CopC_dom"/>
</dbReference>
<reference evidence="7" key="1">
    <citation type="journal article" date="2019" name="Int. J. Syst. Evol. Microbiol.">
        <title>The Global Catalogue of Microorganisms (GCM) 10K type strain sequencing project: providing services to taxonomists for standard genome sequencing and annotation.</title>
        <authorList>
            <consortium name="The Broad Institute Genomics Platform"/>
            <consortium name="The Broad Institute Genome Sequencing Center for Infectious Disease"/>
            <person name="Wu L."/>
            <person name="Ma J."/>
        </authorList>
    </citation>
    <scope>NUCLEOTIDE SEQUENCE [LARGE SCALE GENOMIC DNA]</scope>
    <source>
        <strain evidence="7">CECT 7649</strain>
    </source>
</reference>
<feature type="region of interest" description="Disordered" evidence="3">
    <location>
        <begin position="281"/>
        <end position="325"/>
    </location>
</feature>
<evidence type="ECO:0000313" key="6">
    <source>
        <dbReference type="EMBL" id="MFC7382269.1"/>
    </source>
</evidence>
<comment type="caution">
    <text evidence="6">The sequence shown here is derived from an EMBL/GenBank/DDBJ whole genome shotgun (WGS) entry which is preliminary data.</text>
</comment>
<keyword evidence="4" id="KW-0472">Membrane</keyword>
<keyword evidence="4" id="KW-0812">Transmembrane</keyword>
<dbReference type="Proteomes" id="UP001596496">
    <property type="component" value="Unassembled WGS sequence"/>
</dbReference>
<protein>
    <submittedName>
        <fullName evidence="6">Copper resistance protein CopC</fullName>
    </submittedName>
</protein>
<evidence type="ECO:0000313" key="7">
    <source>
        <dbReference type="Proteomes" id="UP001596496"/>
    </source>
</evidence>
<gene>
    <name evidence="6" type="ORF">ACFQSB_08650</name>
</gene>
<sequence>MRSSALGQGQGLSLRVLLLAVIASLALVVPATPAEAHGQLALSVPAKDATVTEPLDAVSLYFTEKPLSYAYFTVTAPDGARVDRHWSHGEPRRLDEPIREFFLVNGSWEPHLYHDGYQARIPVAHWPGKGVYTAHYWTVASDGDQVRGEVRFTYTGRRTTPPKGWEPPVDTPSAALLAAAGVQDTAVGPRPGQTPAGTPSAAAPSGGTSSAGCTPRTMPETGCDNGPTSQEPVAATTPGAGTPPGAAAEPSASSGVDVLVWLLPALLVVGVAVMVARAARPRPDGRSAPGKPAGPGKGAGPRRPAGPGKRAGPGRSAAAPRARRR</sequence>
<evidence type="ECO:0000259" key="5">
    <source>
        <dbReference type="Pfam" id="PF04234"/>
    </source>
</evidence>
<dbReference type="Gene3D" id="2.60.40.1220">
    <property type="match status" value="1"/>
</dbReference>
<feature type="transmembrane region" description="Helical" evidence="4">
    <location>
        <begin position="258"/>
        <end position="276"/>
    </location>
</feature>
<organism evidence="6 7">
    <name type="scientific">Sphaerisporangium rhizosphaerae</name>
    <dbReference type="NCBI Taxonomy" id="2269375"/>
    <lineage>
        <taxon>Bacteria</taxon>
        <taxon>Bacillati</taxon>
        <taxon>Actinomycetota</taxon>
        <taxon>Actinomycetes</taxon>
        <taxon>Streptosporangiales</taxon>
        <taxon>Streptosporangiaceae</taxon>
        <taxon>Sphaerisporangium</taxon>
    </lineage>
</organism>
<evidence type="ECO:0000256" key="2">
    <source>
        <dbReference type="ARBA" id="ARBA00023008"/>
    </source>
</evidence>
<evidence type="ECO:0000256" key="1">
    <source>
        <dbReference type="ARBA" id="ARBA00022729"/>
    </source>
</evidence>
<keyword evidence="4" id="KW-1133">Transmembrane helix</keyword>
<feature type="compositionally biased region" description="Low complexity" evidence="3">
    <location>
        <begin position="234"/>
        <end position="251"/>
    </location>
</feature>
<accession>A0ABW2NYL2</accession>
<dbReference type="Pfam" id="PF04234">
    <property type="entry name" value="CopC"/>
    <property type="match status" value="1"/>
</dbReference>
<keyword evidence="7" id="KW-1185">Reference proteome</keyword>
<proteinExistence type="predicted"/>
<dbReference type="InterPro" id="IPR014756">
    <property type="entry name" value="Ig_E-set"/>
</dbReference>
<feature type="compositionally biased region" description="Low complexity" evidence="3">
    <location>
        <begin position="191"/>
        <end position="215"/>
    </location>
</feature>
<evidence type="ECO:0000256" key="3">
    <source>
        <dbReference type="SAM" id="MobiDB-lite"/>
    </source>
</evidence>
<feature type="domain" description="CopC" evidence="5">
    <location>
        <begin position="37"/>
        <end position="153"/>
    </location>
</feature>
<evidence type="ECO:0000256" key="4">
    <source>
        <dbReference type="SAM" id="Phobius"/>
    </source>
</evidence>